<feature type="domain" description="C2H2-type" evidence="3">
    <location>
        <begin position="15"/>
        <end position="46"/>
    </location>
</feature>
<dbReference type="EMBL" id="NHTK01001114">
    <property type="protein sequence ID" value="PPR03034.1"/>
    <property type="molecule type" value="Genomic_DNA"/>
</dbReference>
<dbReference type="PROSITE" id="PS50157">
    <property type="entry name" value="ZINC_FINGER_C2H2_2"/>
    <property type="match status" value="1"/>
</dbReference>
<dbReference type="InterPro" id="IPR041078">
    <property type="entry name" value="Plavaka"/>
</dbReference>
<proteinExistence type="predicted"/>
<feature type="compositionally biased region" description="Polar residues" evidence="2">
    <location>
        <begin position="1"/>
        <end position="13"/>
    </location>
</feature>
<evidence type="ECO:0000313" key="4">
    <source>
        <dbReference type="EMBL" id="PPR03034.1"/>
    </source>
</evidence>
<dbReference type="InParanoid" id="A0A409YJ65"/>
<protein>
    <recommendedName>
        <fullName evidence="3">C2H2-type domain-containing protein</fullName>
    </recommendedName>
</protein>
<dbReference type="InterPro" id="IPR013087">
    <property type="entry name" value="Znf_C2H2_type"/>
</dbReference>
<feature type="region of interest" description="Disordered" evidence="2">
    <location>
        <begin position="166"/>
        <end position="194"/>
    </location>
</feature>
<keyword evidence="1" id="KW-0863">Zinc-finger</keyword>
<feature type="compositionally biased region" description="Polar residues" evidence="2">
    <location>
        <begin position="76"/>
        <end position="93"/>
    </location>
</feature>
<name>A0A409YJ65_9AGAR</name>
<keyword evidence="1" id="KW-0479">Metal-binding</keyword>
<keyword evidence="1" id="KW-0862">Zinc</keyword>
<dbReference type="Proteomes" id="UP000284842">
    <property type="component" value="Unassembled WGS sequence"/>
</dbReference>
<reference evidence="4 5" key="1">
    <citation type="journal article" date="2018" name="Evol. Lett.">
        <title>Horizontal gene cluster transfer increased hallucinogenic mushroom diversity.</title>
        <authorList>
            <person name="Reynolds H.T."/>
            <person name="Vijayakumar V."/>
            <person name="Gluck-Thaler E."/>
            <person name="Korotkin H.B."/>
            <person name="Matheny P.B."/>
            <person name="Slot J.C."/>
        </authorList>
    </citation>
    <scope>NUCLEOTIDE SEQUENCE [LARGE SCALE GENOMIC DNA]</scope>
    <source>
        <strain evidence="4 5">2629</strain>
    </source>
</reference>
<keyword evidence="5" id="KW-1185">Reference proteome</keyword>
<feature type="compositionally biased region" description="Basic residues" evidence="2">
    <location>
        <begin position="61"/>
        <end position="73"/>
    </location>
</feature>
<organism evidence="4 5">
    <name type="scientific">Panaeolus cyanescens</name>
    <dbReference type="NCBI Taxonomy" id="181874"/>
    <lineage>
        <taxon>Eukaryota</taxon>
        <taxon>Fungi</taxon>
        <taxon>Dikarya</taxon>
        <taxon>Basidiomycota</taxon>
        <taxon>Agaricomycotina</taxon>
        <taxon>Agaricomycetes</taxon>
        <taxon>Agaricomycetidae</taxon>
        <taxon>Agaricales</taxon>
        <taxon>Agaricineae</taxon>
        <taxon>Galeropsidaceae</taxon>
        <taxon>Panaeolus</taxon>
    </lineage>
</organism>
<evidence type="ECO:0000259" key="3">
    <source>
        <dbReference type="PROSITE" id="PS50157"/>
    </source>
</evidence>
<evidence type="ECO:0000256" key="2">
    <source>
        <dbReference type="SAM" id="MobiDB-lite"/>
    </source>
</evidence>
<feature type="region of interest" description="Disordered" evidence="2">
    <location>
        <begin position="1"/>
        <end position="150"/>
    </location>
</feature>
<gene>
    <name evidence="4" type="ORF">CVT24_012265</name>
</gene>
<dbReference type="Pfam" id="PF18759">
    <property type="entry name" value="Plavaka"/>
    <property type="match status" value="1"/>
</dbReference>
<comment type="caution">
    <text evidence="4">The sequence shown here is derived from an EMBL/GenBank/DDBJ whole genome shotgun (WGS) entry which is preliminary data.</text>
</comment>
<dbReference type="GO" id="GO:0008270">
    <property type="term" value="F:zinc ion binding"/>
    <property type="evidence" value="ECO:0007669"/>
    <property type="project" value="UniProtKB-KW"/>
</dbReference>
<evidence type="ECO:0000313" key="5">
    <source>
        <dbReference type="Proteomes" id="UP000284842"/>
    </source>
</evidence>
<feature type="compositionally biased region" description="Pro residues" evidence="2">
    <location>
        <begin position="169"/>
        <end position="180"/>
    </location>
</feature>
<dbReference type="SUPFAM" id="SSF101447">
    <property type="entry name" value="Formin homology 2 domain (FH2 domain)"/>
    <property type="match status" value="1"/>
</dbReference>
<dbReference type="STRING" id="181874.A0A409YJ65"/>
<dbReference type="AlphaFoldDB" id="A0A409YJ65"/>
<evidence type="ECO:0000256" key="1">
    <source>
        <dbReference type="PROSITE-ProRule" id="PRU00042"/>
    </source>
</evidence>
<sequence>MASTSQLSNQESTPFKCDSCEKGFSKQQGLSLHRQKCKAVQRTQKAIEDTSTIPQDELSRPQKRAKTSRKKGRNVAESSTYSRVHDVSNSTITGPEIMASDRANGEAIVPLPDNPHMLVDEPEPPFPPEALTQTTSNIFVPPPTRRGRERKFPKKYDDFLPCTRTRIPHLPPPPPPPPPLTQSVQEPTPLPPPPPEIGSFTTEVNEFGMYRVYPTMPSREIDENEELANVCDGPGLSQPTHPPLSRWFKSSGLTDPGAQGAGTHSKGMFAPFLNATVYKLFWWFYTGGNTKSVGEFQRLVDEVLDQPDYSPADVKGLKVSTVLSSLDSHDPTISPFALEDGWKKSSVSIPLPCKKVSHPSENHCPTLTIPDVYHRPLLDTIKSAFKDQSSLQFHYTPFKQYWKSTPTSPPERVVTELYNSDAFYEEHIKLMKRQPSADEMSQPYYETAIAAIMLWSDLTHLANFGNASLWPIDLYLGNLSKYVRANLTSCSAHHLAYIPSLPPNLQDIYMKAFNVSASKDTISHLKRELMHAVWLLILDPELMKAYEHGFVMQCSDGIWRRIFPRFFTYSADYPEKVLLATIKYLAKCPCPRCTTEKQFIPALGTHVDSQRRSHKRTDNNYRQFDIEEARKDIYKHAKGAKSAAVDSKLGGDSSIPVWNTFSVRLFKHGFNFYDMFVLDLLHEFELGVWKAVFTHLMRILYATGDNNAIQILNKSTSYC</sequence>
<feature type="compositionally biased region" description="Polar residues" evidence="2">
    <location>
        <begin position="41"/>
        <end position="54"/>
    </location>
</feature>
<dbReference type="OrthoDB" id="3208495at2759"/>
<accession>A0A409YJ65</accession>